<protein>
    <submittedName>
        <fullName evidence="5">Maternal exuperantia</fullName>
    </submittedName>
</protein>
<dbReference type="Proteomes" id="UP001152795">
    <property type="component" value="Unassembled WGS sequence"/>
</dbReference>
<dbReference type="PANTHER" id="PTHR30231">
    <property type="entry name" value="DNA POLYMERASE III SUBUNIT EPSILON"/>
    <property type="match status" value="1"/>
</dbReference>
<dbReference type="EMBL" id="CACRXK020004092">
    <property type="protein sequence ID" value="CAB4001460.1"/>
    <property type="molecule type" value="Genomic_DNA"/>
</dbReference>
<evidence type="ECO:0000313" key="5">
    <source>
        <dbReference type="EMBL" id="CAB4001460.1"/>
    </source>
</evidence>
<dbReference type="CDD" id="cd06127">
    <property type="entry name" value="DEDDh"/>
    <property type="match status" value="1"/>
</dbReference>
<keyword evidence="2" id="KW-0378">Hydrolase</keyword>
<comment type="caution">
    <text evidence="5">The sequence shown here is derived from an EMBL/GenBank/DDBJ whole genome shotgun (WGS) entry which is preliminary data.</text>
</comment>
<keyword evidence="3" id="KW-0269">Exonuclease</keyword>
<dbReference type="GO" id="GO:0008408">
    <property type="term" value="F:3'-5' exonuclease activity"/>
    <property type="evidence" value="ECO:0007669"/>
    <property type="project" value="TreeGrafter"/>
</dbReference>
<organism evidence="5 6">
    <name type="scientific">Paramuricea clavata</name>
    <name type="common">Red gorgonian</name>
    <name type="synonym">Violescent sea-whip</name>
    <dbReference type="NCBI Taxonomy" id="317549"/>
    <lineage>
        <taxon>Eukaryota</taxon>
        <taxon>Metazoa</taxon>
        <taxon>Cnidaria</taxon>
        <taxon>Anthozoa</taxon>
        <taxon>Octocorallia</taxon>
        <taxon>Malacalcyonacea</taxon>
        <taxon>Plexauridae</taxon>
        <taxon>Paramuricea</taxon>
    </lineage>
</organism>
<dbReference type="GO" id="GO:0003676">
    <property type="term" value="F:nucleic acid binding"/>
    <property type="evidence" value="ECO:0007669"/>
    <property type="project" value="InterPro"/>
</dbReference>
<dbReference type="Pfam" id="PF25244">
    <property type="entry name" value="PML_C"/>
    <property type="match status" value="1"/>
</dbReference>
<keyword evidence="1" id="KW-0540">Nuclease</keyword>
<dbReference type="SMART" id="SM00479">
    <property type="entry name" value="EXOIII"/>
    <property type="match status" value="1"/>
</dbReference>
<dbReference type="PANTHER" id="PTHR30231:SF4">
    <property type="entry name" value="PROTEIN NEN2"/>
    <property type="match status" value="1"/>
</dbReference>
<gene>
    <name evidence="5" type="ORF">PACLA_8A032564</name>
</gene>
<feature type="region of interest" description="Disordered" evidence="4">
    <location>
        <begin position="52"/>
        <end position="89"/>
    </location>
</feature>
<reference evidence="5" key="1">
    <citation type="submission" date="2020-04" db="EMBL/GenBank/DDBJ databases">
        <authorList>
            <person name="Alioto T."/>
            <person name="Alioto T."/>
            <person name="Gomez Garrido J."/>
        </authorList>
    </citation>
    <scope>NUCLEOTIDE SEQUENCE</scope>
    <source>
        <strain evidence="5">A484AB</strain>
    </source>
</reference>
<feature type="compositionally biased region" description="Polar residues" evidence="4">
    <location>
        <begin position="72"/>
        <end position="84"/>
    </location>
</feature>
<accession>A0A7D9I957</accession>
<sequence length="410" mass="46281">MKNNQNIKMENVDTCAAKIVRSQTEYDVELAMAESEPNKVQTTLTYKQTKLNLSRPSIKHTSETKRGYNYTKPCQHSKSKQTAGNERKQTECVASKQDVVSEVPAIVTLPEIRRVLGEEGVTKIVVDLETSSRAEDTEICQIAATDGLDEFNVYIIPKGHITSGASAVNKLWKKRGILYQGEERVNGVYLNEGLSRLVAWLQLRMPCLLIAHNARTFDARHLLNAVAACKQMHEFSQKVLGFSDSLTAFRERFPERKTYAQTTLAKDLLDATYNAHNALDDARMLQKLVSKFISDDLLLKHSFTVSWYRDYLAHSRMTQENFKSLKPLLKAGKVSEGMAMKIARSGLRMNHMEFTYQNGGVENLCGVLTELHEGKPRVTNNKRILADICSFFEENTKVQKVGSPPNEKKS</sequence>
<dbReference type="Pfam" id="PF00929">
    <property type="entry name" value="RNase_T"/>
    <property type="match status" value="1"/>
</dbReference>
<evidence type="ECO:0000256" key="3">
    <source>
        <dbReference type="ARBA" id="ARBA00022839"/>
    </source>
</evidence>
<dbReference type="AlphaFoldDB" id="A0A7D9I957"/>
<dbReference type="OrthoDB" id="5966647at2759"/>
<dbReference type="InterPro" id="IPR013520">
    <property type="entry name" value="Ribonucl_H"/>
</dbReference>
<proteinExistence type="predicted"/>
<keyword evidence="6" id="KW-1185">Reference proteome</keyword>
<evidence type="ECO:0000256" key="2">
    <source>
        <dbReference type="ARBA" id="ARBA00022801"/>
    </source>
</evidence>
<evidence type="ECO:0000313" key="6">
    <source>
        <dbReference type="Proteomes" id="UP001152795"/>
    </source>
</evidence>
<name>A0A7D9I957_PARCT</name>
<dbReference type="SUPFAM" id="SSF53098">
    <property type="entry name" value="Ribonuclease H-like"/>
    <property type="match status" value="1"/>
</dbReference>
<dbReference type="InterPro" id="IPR036397">
    <property type="entry name" value="RNaseH_sf"/>
</dbReference>
<dbReference type="InterPro" id="IPR057617">
    <property type="entry name" value="PML_C"/>
</dbReference>
<evidence type="ECO:0000256" key="4">
    <source>
        <dbReference type="SAM" id="MobiDB-lite"/>
    </source>
</evidence>
<evidence type="ECO:0000256" key="1">
    <source>
        <dbReference type="ARBA" id="ARBA00022722"/>
    </source>
</evidence>
<dbReference type="Gene3D" id="3.30.420.10">
    <property type="entry name" value="Ribonuclease H-like superfamily/Ribonuclease H"/>
    <property type="match status" value="1"/>
</dbReference>
<dbReference type="InterPro" id="IPR012337">
    <property type="entry name" value="RNaseH-like_sf"/>
</dbReference>